<dbReference type="GO" id="GO:0005886">
    <property type="term" value="C:plasma membrane"/>
    <property type="evidence" value="ECO:0007669"/>
    <property type="project" value="UniProtKB-SubCell"/>
</dbReference>
<dbReference type="EMBL" id="JACPUR010000002">
    <property type="protein sequence ID" value="MBI3126376.1"/>
    <property type="molecule type" value="Genomic_DNA"/>
</dbReference>
<evidence type="ECO:0000256" key="6">
    <source>
        <dbReference type="SAM" id="Phobius"/>
    </source>
</evidence>
<keyword evidence="5 6" id="KW-0472">Membrane</keyword>
<feature type="transmembrane region" description="Helical" evidence="6">
    <location>
        <begin position="12"/>
        <end position="32"/>
    </location>
</feature>
<organism evidence="7 8">
    <name type="scientific">Tectimicrobiota bacterium</name>
    <dbReference type="NCBI Taxonomy" id="2528274"/>
    <lineage>
        <taxon>Bacteria</taxon>
        <taxon>Pseudomonadati</taxon>
        <taxon>Nitrospinota/Tectimicrobiota group</taxon>
        <taxon>Candidatus Tectimicrobiota</taxon>
    </lineage>
</organism>
<keyword evidence="4 6" id="KW-1133">Transmembrane helix</keyword>
<comment type="caution">
    <text evidence="7">The sequence shown here is derived from an EMBL/GenBank/DDBJ whole genome shotgun (WGS) entry which is preliminary data.</text>
</comment>
<accession>A0A932HVP8</accession>
<dbReference type="Proteomes" id="UP000782312">
    <property type="component" value="Unassembled WGS sequence"/>
</dbReference>
<feature type="transmembrane region" description="Helical" evidence="6">
    <location>
        <begin position="64"/>
        <end position="85"/>
    </location>
</feature>
<dbReference type="AlphaFoldDB" id="A0A932HVP8"/>
<evidence type="ECO:0000313" key="7">
    <source>
        <dbReference type="EMBL" id="MBI3126376.1"/>
    </source>
</evidence>
<evidence type="ECO:0000256" key="1">
    <source>
        <dbReference type="ARBA" id="ARBA00004651"/>
    </source>
</evidence>
<dbReference type="InterPro" id="IPR005171">
    <property type="entry name" value="Cyt_c_oxidase_su4_prok"/>
</dbReference>
<name>A0A932HVP8_UNCTE</name>
<keyword evidence="3 6" id="KW-0812">Transmembrane</keyword>
<reference evidence="7" key="1">
    <citation type="submission" date="2020-07" db="EMBL/GenBank/DDBJ databases">
        <title>Huge and variable diversity of episymbiotic CPR bacteria and DPANN archaea in groundwater ecosystems.</title>
        <authorList>
            <person name="He C.Y."/>
            <person name="Keren R."/>
            <person name="Whittaker M."/>
            <person name="Farag I.F."/>
            <person name="Doudna J."/>
            <person name="Cate J.H.D."/>
            <person name="Banfield J.F."/>
        </authorList>
    </citation>
    <scope>NUCLEOTIDE SEQUENCE</scope>
    <source>
        <strain evidence="7">NC_groundwater_763_Ag_S-0.2um_68_21</strain>
    </source>
</reference>
<evidence type="ECO:0000313" key="8">
    <source>
        <dbReference type="Proteomes" id="UP000782312"/>
    </source>
</evidence>
<evidence type="ECO:0000256" key="3">
    <source>
        <dbReference type="ARBA" id="ARBA00022692"/>
    </source>
</evidence>
<evidence type="ECO:0000256" key="2">
    <source>
        <dbReference type="ARBA" id="ARBA00022475"/>
    </source>
</evidence>
<sequence length="92" mass="10067">MKEEGAHGSPYLLIWIYLVVLALASVAASLVLPKAAAELTIYLLAVVKAILVALYFMHLKVERFFIHSLTLIPLALVLVLFLGLIPDIVVGR</sequence>
<proteinExistence type="predicted"/>
<protein>
    <submittedName>
        <fullName evidence="7">Cytochrome C oxidase subunit IV family protein</fullName>
    </submittedName>
</protein>
<evidence type="ECO:0000256" key="5">
    <source>
        <dbReference type="ARBA" id="ARBA00023136"/>
    </source>
</evidence>
<dbReference type="Pfam" id="PF03626">
    <property type="entry name" value="COX4_pro"/>
    <property type="match status" value="1"/>
</dbReference>
<comment type="subcellular location">
    <subcellularLocation>
        <location evidence="1">Cell membrane</location>
        <topology evidence="1">Multi-pass membrane protein</topology>
    </subcellularLocation>
</comment>
<feature type="transmembrane region" description="Helical" evidence="6">
    <location>
        <begin position="39"/>
        <end position="58"/>
    </location>
</feature>
<evidence type="ECO:0000256" key="4">
    <source>
        <dbReference type="ARBA" id="ARBA00022989"/>
    </source>
</evidence>
<keyword evidence="2" id="KW-1003">Cell membrane</keyword>
<gene>
    <name evidence="7" type="ORF">HYZ11_02085</name>
</gene>